<dbReference type="GO" id="GO:0015074">
    <property type="term" value="P:DNA integration"/>
    <property type="evidence" value="ECO:0007669"/>
    <property type="project" value="UniProtKB-KW"/>
</dbReference>
<reference evidence="8 9" key="1">
    <citation type="submission" date="2016-12" db="EMBL/GenBank/DDBJ databases">
        <title>Study of bacterial adaptation to deep sea.</title>
        <authorList>
            <person name="Song J."/>
            <person name="Yoshizawa S."/>
            <person name="Kogure K."/>
        </authorList>
    </citation>
    <scope>NUCLEOTIDE SEQUENCE [LARGE SCALE GENOMIC DNA]</scope>
    <source>
        <strain evidence="8 9">SAORIC-165</strain>
    </source>
</reference>
<dbReference type="Pfam" id="PF13495">
    <property type="entry name" value="Phage_int_SAM_4"/>
    <property type="match status" value="1"/>
</dbReference>
<dbReference type="Gene3D" id="1.10.443.10">
    <property type="entry name" value="Intergrase catalytic core"/>
    <property type="match status" value="1"/>
</dbReference>
<dbReference type="PANTHER" id="PTHR30349:SF64">
    <property type="entry name" value="PROPHAGE INTEGRASE INTD-RELATED"/>
    <property type="match status" value="1"/>
</dbReference>
<dbReference type="Gene3D" id="1.10.150.130">
    <property type="match status" value="1"/>
</dbReference>
<sequence>MRWYAQWLECCARECGNIPKSLYERVRGAVEHTGARRGLAQSTLQTYGSWAGRYAIWVGDAKKVMDTQNAREWLTYLVEQQEVSYATQKQALNALAFFFKEVCGMSEVDLGVKFRKRTRHIPTVLSTREVFRLIEKMEPRYKLAVELQYGSGLRLKELLNLRIKDVDLERQTLTVRQGKGKKDRVTVLPEVLLEKLLKQRESVRALYLMDREKEAPGVFIPPALARKMPNAGTSWQWFWVFPNGKEAIDPVTGVKRRHHVHDAVYSKYLKQAAEAAGIEKRVSSHVLRHSFATHLLENGTDLRTIQDLLGHADVATTEIYTHLTKKVGGTGVRSPLGATLQ</sequence>
<dbReference type="InterPro" id="IPR004107">
    <property type="entry name" value="Integrase_SAM-like_N"/>
</dbReference>
<evidence type="ECO:0000259" key="6">
    <source>
        <dbReference type="PROSITE" id="PS51898"/>
    </source>
</evidence>
<dbReference type="Pfam" id="PF00589">
    <property type="entry name" value="Phage_integrase"/>
    <property type="match status" value="1"/>
</dbReference>
<dbReference type="AlphaFoldDB" id="A0A2S7U779"/>
<comment type="similarity">
    <text evidence="1">Belongs to the 'phage' integrase family.</text>
</comment>
<keyword evidence="9" id="KW-1185">Reference proteome</keyword>
<evidence type="ECO:0000259" key="7">
    <source>
        <dbReference type="PROSITE" id="PS51900"/>
    </source>
</evidence>
<evidence type="ECO:0008006" key="10">
    <source>
        <dbReference type="Google" id="ProtNLM"/>
    </source>
</evidence>
<keyword evidence="4" id="KW-0233">DNA recombination</keyword>
<evidence type="ECO:0000256" key="3">
    <source>
        <dbReference type="ARBA" id="ARBA00023125"/>
    </source>
</evidence>
<evidence type="ECO:0000256" key="1">
    <source>
        <dbReference type="ARBA" id="ARBA00008857"/>
    </source>
</evidence>
<protein>
    <recommendedName>
        <fullName evidence="10">Integrase</fullName>
    </recommendedName>
</protein>
<dbReference type="InterPro" id="IPR011010">
    <property type="entry name" value="DNA_brk_join_enz"/>
</dbReference>
<keyword evidence="2" id="KW-0229">DNA integration</keyword>
<feature type="domain" description="Tyr recombinase" evidence="6">
    <location>
        <begin position="120"/>
        <end position="333"/>
    </location>
</feature>
<name>A0A2S7U779_9BACT</name>
<dbReference type="EMBL" id="MQWA01000001">
    <property type="protein sequence ID" value="PQJ30361.1"/>
    <property type="molecule type" value="Genomic_DNA"/>
</dbReference>
<dbReference type="InterPro" id="IPR002104">
    <property type="entry name" value="Integrase_catalytic"/>
</dbReference>
<dbReference type="NCBIfam" id="TIGR02249">
    <property type="entry name" value="integrase_gron"/>
    <property type="match status" value="1"/>
</dbReference>
<organism evidence="8 9">
    <name type="scientific">Rubritalea profundi</name>
    <dbReference type="NCBI Taxonomy" id="1658618"/>
    <lineage>
        <taxon>Bacteria</taxon>
        <taxon>Pseudomonadati</taxon>
        <taxon>Verrucomicrobiota</taxon>
        <taxon>Verrucomicrobiia</taxon>
        <taxon>Verrucomicrobiales</taxon>
        <taxon>Rubritaleaceae</taxon>
        <taxon>Rubritalea</taxon>
    </lineage>
</organism>
<dbReference type="PROSITE" id="PS51900">
    <property type="entry name" value="CB"/>
    <property type="match status" value="1"/>
</dbReference>
<evidence type="ECO:0000256" key="5">
    <source>
        <dbReference type="PROSITE-ProRule" id="PRU01248"/>
    </source>
</evidence>
<dbReference type="GO" id="GO:0006310">
    <property type="term" value="P:DNA recombination"/>
    <property type="evidence" value="ECO:0007669"/>
    <property type="project" value="UniProtKB-KW"/>
</dbReference>
<dbReference type="InterPro" id="IPR044068">
    <property type="entry name" value="CB"/>
</dbReference>
<comment type="caution">
    <text evidence="8">The sequence shown here is derived from an EMBL/GenBank/DDBJ whole genome shotgun (WGS) entry which is preliminary data.</text>
</comment>
<evidence type="ECO:0000313" key="8">
    <source>
        <dbReference type="EMBL" id="PQJ30361.1"/>
    </source>
</evidence>
<dbReference type="GO" id="GO:0003677">
    <property type="term" value="F:DNA binding"/>
    <property type="evidence" value="ECO:0007669"/>
    <property type="project" value="UniProtKB-UniRule"/>
</dbReference>
<keyword evidence="3 5" id="KW-0238">DNA-binding</keyword>
<evidence type="ECO:0000256" key="2">
    <source>
        <dbReference type="ARBA" id="ARBA00022908"/>
    </source>
</evidence>
<feature type="domain" description="Core-binding (CB)" evidence="7">
    <location>
        <begin position="17"/>
        <end position="103"/>
    </location>
</feature>
<dbReference type="InterPro" id="IPR010998">
    <property type="entry name" value="Integrase_recombinase_N"/>
</dbReference>
<dbReference type="InterPro" id="IPR011946">
    <property type="entry name" value="Integrase_integron-type"/>
</dbReference>
<dbReference type="SUPFAM" id="SSF56349">
    <property type="entry name" value="DNA breaking-rejoining enzymes"/>
    <property type="match status" value="1"/>
</dbReference>
<dbReference type="Proteomes" id="UP000239907">
    <property type="component" value="Unassembled WGS sequence"/>
</dbReference>
<gene>
    <name evidence="8" type="ORF">BSZ32_13235</name>
</gene>
<dbReference type="PROSITE" id="PS51898">
    <property type="entry name" value="TYR_RECOMBINASE"/>
    <property type="match status" value="1"/>
</dbReference>
<evidence type="ECO:0000313" key="9">
    <source>
        <dbReference type="Proteomes" id="UP000239907"/>
    </source>
</evidence>
<dbReference type="PANTHER" id="PTHR30349">
    <property type="entry name" value="PHAGE INTEGRASE-RELATED"/>
    <property type="match status" value="1"/>
</dbReference>
<proteinExistence type="inferred from homology"/>
<evidence type="ECO:0000256" key="4">
    <source>
        <dbReference type="ARBA" id="ARBA00023172"/>
    </source>
</evidence>
<accession>A0A2S7U779</accession>
<dbReference type="InterPro" id="IPR013762">
    <property type="entry name" value="Integrase-like_cat_sf"/>
</dbReference>
<dbReference type="InterPro" id="IPR050090">
    <property type="entry name" value="Tyrosine_recombinase_XerCD"/>
</dbReference>